<reference evidence="9" key="1">
    <citation type="submission" date="2020-10" db="EMBL/GenBank/DDBJ databases">
        <authorList>
            <person name="Gilroy R."/>
        </authorList>
    </citation>
    <scope>NUCLEOTIDE SEQUENCE</scope>
    <source>
        <strain evidence="9">CHK187-14744</strain>
    </source>
</reference>
<evidence type="ECO:0000256" key="4">
    <source>
        <dbReference type="ARBA" id="ARBA00022475"/>
    </source>
</evidence>
<evidence type="ECO:0000256" key="2">
    <source>
        <dbReference type="ARBA" id="ARBA00010145"/>
    </source>
</evidence>
<feature type="transmembrane region" description="Helical" evidence="8">
    <location>
        <begin position="223"/>
        <end position="248"/>
    </location>
</feature>
<feature type="transmembrane region" description="Helical" evidence="8">
    <location>
        <begin position="287"/>
        <end position="306"/>
    </location>
</feature>
<feature type="transmembrane region" description="Helical" evidence="8">
    <location>
        <begin position="187"/>
        <end position="211"/>
    </location>
</feature>
<evidence type="ECO:0000256" key="3">
    <source>
        <dbReference type="ARBA" id="ARBA00022448"/>
    </source>
</evidence>
<dbReference type="AlphaFoldDB" id="A0A9D1KWW0"/>
<organism evidence="9 10">
    <name type="scientific">Candidatus Onthocola gallistercoris</name>
    <dbReference type="NCBI Taxonomy" id="2840876"/>
    <lineage>
        <taxon>Bacteria</taxon>
        <taxon>Bacillati</taxon>
        <taxon>Bacillota</taxon>
        <taxon>Bacilli</taxon>
        <taxon>Candidatus Onthocola</taxon>
    </lineage>
</organism>
<evidence type="ECO:0000256" key="8">
    <source>
        <dbReference type="SAM" id="Phobius"/>
    </source>
</evidence>
<feature type="transmembrane region" description="Helical" evidence="8">
    <location>
        <begin position="254"/>
        <end position="275"/>
    </location>
</feature>
<dbReference type="PANTHER" id="PTHR36838">
    <property type="entry name" value="AUXIN EFFLUX CARRIER FAMILY PROTEIN"/>
    <property type="match status" value="1"/>
</dbReference>
<dbReference type="GO" id="GO:0005886">
    <property type="term" value="C:plasma membrane"/>
    <property type="evidence" value="ECO:0007669"/>
    <property type="project" value="UniProtKB-SubCell"/>
</dbReference>
<keyword evidence="6 8" id="KW-1133">Transmembrane helix</keyword>
<keyword evidence="7 8" id="KW-0472">Membrane</keyword>
<comment type="subcellular location">
    <subcellularLocation>
        <location evidence="1">Cell membrane</location>
        <topology evidence="1">Multi-pass membrane protein</topology>
    </subcellularLocation>
</comment>
<feature type="transmembrane region" description="Helical" evidence="8">
    <location>
        <begin position="67"/>
        <end position="89"/>
    </location>
</feature>
<evidence type="ECO:0000256" key="5">
    <source>
        <dbReference type="ARBA" id="ARBA00022692"/>
    </source>
</evidence>
<feature type="transmembrane region" description="Helical" evidence="8">
    <location>
        <begin position="162"/>
        <end position="181"/>
    </location>
</feature>
<dbReference type="Pfam" id="PF03547">
    <property type="entry name" value="Mem_trans"/>
    <property type="match status" value="2"/>
</dbReference>
<sequence length="313" mass="34550">MTGAIGTLAFRLLLLFSVIGCGFFAYKSKMIDDHTSKQMTNYLNQVAIPIFLITSVGTEPISDGSTWLVYCGLIMAGYYIFGFGGVYLYCYLTKKSRAKRAVYTCMSVIPNCAFVGLPMVRLLLGEQAVPYIGIMMTAFNIVFFTIGMQMFNTEGKFHLKSLITPMNGATVIMLGLLLLNIQLNEYVYTFLSQITAIVSPMCLMIIGINIAKTPIMDALKRPIVWGLSAWKLILFPLIVQLILTLTGIDFPLDMRMALLIGIACPGSTMACVIANQNNMEPELASQSVAHSTLFSIITMPLMILLMQKMLGMI</sequence>
<reference evidence="9" key="2">
    <citation type="journal article" date="2021" name="PeerJ">
        <title>Extensive microbial diversity within the chicken gut microbiome revealed by metagenomics and culture.</title>
        <authorList>
            <person name="Gilroy R."/>
            <person name="Ravi A."/>
            <person name="Getino M."/>
            <person name="Pursley I."/>
            <person name="Horton D.L."/>
            <person name="Alikhan N.F."/>
            <person name="Baker D."/>
            <person name="Gharbi K."/>
            <person name="Hall N."/>
            <person name="Watson M."/>
            <person name="Adriaenssens E.M."/>
            <person name="Foster-Nyarko E."/>
            <person name="Jarju S."/>
            <person name="Secka A."/>
            <person name="Antonio M."/>
            <person name="Oren A."/>
            <person name="Chaudhuri R.R."/>
            <person name="La Ragione R."/>
            <person name="Hildebrand F."/>
            <person name="Pallen M.J."/>
        </authorList>
    </citation>
    <scope>NUCLEOTIDE SEQUENCE</scope>
    <source>
        <strain evidence="9">CHK187-14744</strain>
    </source>
</reference>
<dbReference type="InterPro" id="IPR038770">
    <property type="entry name" value="Na+/solute_symporter_sf"/>
</dbReference>
<proteinExistence type="inferred from homology"/>
<dbReference type="GO" id="GO:0055085">
    <property type="term" value="P:transmembrane transport"/>
    <property type="evidence" value="ECO:0007669"/>
    <property type="project" value="InterPro"/>
</dbReference>
<protein>
    <submittedName>
        <fullName evidence="9">AEC family transporter</fullName>
    </submittedName>
</protein>
<keyword evidence="3" id="KW-0813">Transport</keyword>
<evidence type="ECO:0000313" key="10">
    <source>
        <dbReference type="Proteomes" id="UP000824164"/>
    </source>
</evidence>
<comment type="similarity">
    <text evidence="2">Belongs to the auxin efflux carrier (TC 2.A.69) family.</text>
</comment>
<accession>A0A9D1KWW0</accession>
<dbReference type="EMBL" id="DVLT01000067">
    <property type="protein sequence ID" value="HIU03666.1"/>
    <property type="molecule type" value="Genomic_DNA"/>
</dbReference>
<evidence type="ECO:0000256" key="7">
    <source>
        <dbReference type="ARBA" id="ARBA00023136"/>
    </source>
</evidence>
<name>A0A9D1KWW0_9FIRM</name>
<feature type="transmembrane region" description="Helical" evidence="8">
    <location>
        <begin position="6"/>
        <end position="26"/>
    </location>
</feature>
<keyword evidence="5 8" id="KW-0812">Transmembrane</keyword>
<dbReference type="PANTHER" id="PTHR36838:SF1">
    <property type="entry name" value="SLR1864 PROTEIN"/>
    <property type="match status" value="1"/>
</dbReference>
<keyword evidence="4" id="KW-1003">Cell membrane</keyword>
<dbReference type="Proteomes" id="UP000824164">
    <property type="component" value="Unassembled WGS sequence"/>
</dbReference>
<evidence type="ECO:0000313" key="9">
    <source>
        <dbReference type="EMBL" id="HIU03666.1"/>
    </source>
</evidence>
<evidence type="ECO:0000256" key="1">
    <source>
        <dbReference type="ARBA" id="ARBA00004651"/>
    </source>
</evidence>
<feature type="transmembrane region" description="Helical" evidence="8">
    <location>
        <begin position="101"/>
        <end position="124"/>
    </location>
</feature>
<comment type="caution">
    <text evidence="9">The sequence shown here is derived from an EMBL/GenBank/DDBJ whole genome shotgun (WGS) entry which is preliminary data.</text>
</comment>
<feature type="transmembrane region" description="Helical" evidence="8">
    <location>
        <begin position="42"/>
        <end position="61"/>
    </location>
</feature>
<gene>
    <name evidence="9" type="ORF">IAB63_10485</name>
</gene>
<feature type="transmembrane region" description="Helical" evidence="8">
    <location>
        <begin position="130"/>
        <end position="150"/>
    </location>
</feature>
<evidence type="ECO:0000256" key="6">
    <source>
        <dbReference type="ARBA" id="ARBA00022989"/>
    </source>
</evidence>
<dbReference type="Gene3D" id="1.20.1530.20">
    <property type="match status" value="1"/>
</dbReference>
<dbReference type="InterPro" id="IPR004776">
    <property type="entry name" value="Mem_transp_PIN-like"/>
</dbReference>